<proteinExistence type="predicted"/>
<sequence length="367" mass="40987">MGDRSKIEWTDATWNPIAGCSVVSPGCTNCYAMRLAPRTEELSTGAPWAGASGRLTRSSKAGPVWTGALRLVERRLGEPLRWRRPRRIFVNSMSDLFHESAPDAWIDRVFAVMALCPQHTFQILTKRPARMRAYVSSIGERLDQIMAARVPHPTGEWQLWDLIDPAPFAAPLPNVWLGVSVEDQARADERIPELLATPAAVRWISAEPLLGPIDLLPYLFIFTAEDDAQLDCPSCDEPLPFHDPKTTDPADIVTPRLDWVVAGGESGPNARPMHPDWVRSLRDQCAAADVPFLFKQWGDWLDERVATSQRMAPGPEMFDRFGRPKGDRWHPYDAADRNGGAMIRVGKKAAGRLLDGMLHDAYPEPRP</sequence>
<name>A0A2W5KW14_ANCNO</name>
<dbReference type="Pfam" id="PF07505">
    <property type="entry name" value="DUF5131"/>
    <property type="match status" value="1"/>
</dbReference>
<comment type="caution">
    <text evidence="1">The sequence shown here is derived from an EMBL/GenBank/DDBJ whole genome shotgun (WGS) entry which is preliminary data.</text>
</comment>
<dbReference type="EMBL" id="QFPN01000001">
    <property type="protein sequence ID" value="PZQ18935.1"/>
    <property type="molecule type" value="Genomic_DNA"/>
</dbReference>
<evidence type="ECO:0000313" key="2">
    <source>
        <dbReference type="Proteomes" id="UP000249577"/>
    </source>
</evidence>
<gene>
    <name evidence="1" type="ORF">DI565_00580</name>
</gene>
<dbReference type="AlphaFoldDB" id="A0A2W5KW14"/>
<reference evidence="1 2" key="1">
    <citation type="submission" date="2017-08" db="EMBL/GenBank/DDBJ databases">
        <title>Infants hospitalized years apart are colonized by the same room-sourced microbial strains.</title>
        <authorList>
            <person name="Brooks B."/>
            <person name="Olm M.R."/>
            <person name="Firek B.A."/>
            <person name="Baker R."/>
            <person name="Thomas B.C."/>
            <person name="Morowitz M.J."/>
            <person name="Banfield J.F."/>
        </authorList>
    </citation>
    <scope>NUCLEOTIDE SEQUENCE [LARGE SCALE GENOMIC DNA]</scope>
    <source>
        <strain evidence="1">S2_005_003_R2_43</strain>
    </source>
</reference>
<dbReference type="InterPro" id="IPR011101">
    <property type="entry name" value="DUF5131"/>
</dbReference>
<organism evidence="1 2">
    <name type="scientific">Ancylobacter novellus</name>
    <name type="common">Thiobacillus novellus</name>
    <dbReference type="NCBI Taxonomy" id="921"/>
    <lineage>
        <taxon>Bacteria</taxon>
        <taxon>Pseudomonadati</taxon>
        <taxon>Pseudomonadota</taxon>
        <taxon>Alphaproteobacteria</taxon>
        <taxon>Hyphomicrobiales</taxon>
        <taxon>Xanthobacteraceae</taxon>
        <taxon>Ancylobacter</taxon>
    </lineage>
</organism>
<protein>
    <submittedName>
        <fullName evidence="1">Phage Gp37/Gp68 family protein</fullName>
    </submittedName>
</protein>
<evidence type="ECO:0000313" key="1">
    <source>
        <dbReference type="EMBL" id="PZQ18935.1"/>
    </source>
</evidence>
<accession>A0A2W5KW14</accession>
<dbReference type="Proteomes" id="UP000249577">
    <property type="component" value="Unassembled WGS sequence"/>
</dbReference>